<evidence type="ECO:0000313" key="11">
    <source>
        <dbReference type="Proteomes" id="UP000031278"/>
    </source>
</evidence>
<dbReference type="PANTHER" id="PTHR30574:SF1">
    <property type="entry name" value="SULPHUR TRANSPORT DOMAIN-CONTAINING PROTEIN"/>
    <property type="match status" value="1"/>
</dbReference>
<feature type="transmembrane region" description="Helical" evidence="9">
    <location>
        <begin position="104"/>
        <end position="124"/>
    </location>
</feature>
<dbReference type="Pfam" id="PF04143">
    <property type="entry name" value="Sulf_transp"/>
    <property type="match status" value="2"/>
</dbReference>
<dbReference type="GO" id="GO:0005886">
    <property type="term" value="C:plasma membrane"/>
    <property type="evidence" value="ECO:0007669"/>
    <property type="project" value="UniProtKB-SubCell"/>
</dbReference>
<sequence length="309" mass="34303">MMQSILTIFLAMMLGYLAQRTGLCMVRAVHELIARRPAFLLAILCCGFWYWLIVPFTGKEWIPFLANRFDGTIHFLVGGMLFGLGASLNKGCSISTISKLASGHYYMLATVVGWIIGWLLLPSLTPAVSYRPLEPIYSPILPVLIPLMLVLFFTIIKTTPDRRKLLIGVIFFGITASILTLLEPQWSPSQLLKDISYNVYHQDIDNWPELERYALIAGLVAGMGLGARSRLPLRDFEFRFKQLFFHLFAGTVMGLGASLALGGNDSQLLITLPTFSPAGGVAVLFMIIGIATGLEIRKAYHRMANKDKA</sequence>
<evidence type="ECO:0000256" key="8">
    <source>
        <dbReference type="ARBA" id="ARBA00035655"/>
    </source>
</evidence>
<reference evidence="10 11" key="1">
    <citation type="submission" date="2014-12" db="EMBL/GenBank/DDBJ databases">
        <title>Genome sequencing of Photobacterium gaetbulicola AD005a.</title>
        <authorList>
            <person name="Adrian T.G.S."/>
            <person name="Chan K.G."/>
        </authorList>
    </citation>
    <scope>NUCLEOTIDE SEQUENCE [LARGE SCALE GENOMIC DNA]</scope>
    <source>
        <strain evidence="10 11">AD005a</strain>
    </source>
</reference>
<dbReference type="InterPro" id="IPR007272">
    <property type="entry name" value="Sulf_transp_TsuA/YedE"/>
</dbReference>
<evidence type="ECO:0000256" key="1">
    <source>
        <dbReference type="ARBA" id="ARBA00004429"/>
    </source>
</evidence>
<gene>
    <name evidence="10" type="ORF">RJ45_09815</name>
</gene>
<accession>A0A0B9GGI5</accession>
<feature type="transmembrane region" description="Helical" evidence="9">
    <location>
        <begin position="275"/>
        <end position="296"/>
    </location>
</feature>
<evidence type="ECO:0000256" key="6">
    <source>
        <dbReference type="ARBA" id="ARBA00022989"/>
    </source>
</evidence>
<keyword evidence="3" id="KW-1003">Cell membrane</keyword>
<comment type="caution">
    <text evidence="10">The sequence shown here is derived from an EMBL/GenBank/DDBJ whole genome shotgun (WGS) entry which is preliminary data.</text>
</comment>
<proteinExistence type="inferred from homology"/>
<keyword evidence="5 9" id="KW-0812">Transmembrane</keyword>
<dbReference type="AlphaFoldDB" id="A0A0B9GGI5"/>
<name>A0A0B9GGI5_9GAMM</name>
<keyword evidence="7 9" id="KW-0472">Membrane</keyword>
<keyword evidence="2" id="KW-0813">Transport</keyword>
<evidence type="ECO:0000256" key="3">
    <source>
        <dbReference type="ARBA" id="ARBA00022475"/>
    </source>
</evidence>
<feature type="transmembrane region" description="Helical" evidence="9">
    <location>
        <begin position="38"/>
        <end position="53"/>
    </location>
</feature>
<evidence type="ECO:0000256" key="4">
    <source>
        <dbReference type="ARBA" id="ARBA00022519"/>
    </source>
</evidence>
<evidence type="ECO:0000256" key="7">
    <source>
        <dbReference type="ARBA" id="ARBA00023136"/>
    </source>
</evidence>
<comment type="subcellular location">
    <subcellularLocation>
        <location evidence="1">Cell inner membrane</location>
        <topology evidence="1">Multi-pass membrane protein</topology>
    </subcellularLocation>
</comment>
<evidence type="ECO:0000313" key="10">
    <source>
        <dbReference type="EMBL" id="KHT63885.1"/>
    </source>
</evidence>
<feature type="transmembrane region" description="Helical" evidence="9">
    <location>
        <begin position="136"/>
        <end position="156"/>
    </location>
</feature>
<feature type="transmembrane region" description="Helical" evidence="9">
    <location>
        <begin position="243"/>
        <end position="263"/>
    </location>
</feature>
<comment type="similarity">
    <text evidence="8">Belongs to the TsuA/YedE (TC 9.B.102) family.</text>
</comment>
<feature type="transmembrane region" description="Helical" evidence="9">
    <location>
        <begin position="213"/>
        <end position="231"/>
    </location>
</feature>
<keyword evidence="4" id="KW-0997">Cell inner membrane</keyword>
<evidence type="ECO:0000256" key="2">
    <source>
        <dbReference type="ARBA" id="ARBA00022448"/>
    </source>
</evidence>
<evidence type="ECO:0000256" key="5">
    <source>
        <dbReference type="ARBA" id="ARBA00022692"/>
    </source>
</evidence>
<organism evidence="10 11">
    <name type="scientific">Photobacterium gaetbulicola</name>
    <dbReference type="NCBI Taxonomy" id="1295392"/>
    <lineage>
        <taxon>Bacteria</taxon>
        <taxon>Pseudomonadati</taxon>
        <taxon>Pseudomonadota</taxon>
        <taxon>Gammaproteobacteria</taxon>
        <taxon>Vibrionales</taxon>
        <taxon>Vibrionaceae</taxon>
        <taxon>Photobacterium</taxon>
    </lineage>
</organism>
<evidence type="ECO:0008006" key="12">
    <source>
        <dbReference type="Google" id="ProtNLM"/>
    </source>
</evidence>
<feature type="transmembrane region" description="Helical" evidence="9">
    <location>
        <begin position="165"/>
        <end position="182"/>
    </location>
</feature>
<dbReference type="EMBL" id="JWLZ01000149">
    <property type="protein sequence ID" value="KHT63885.1"/>
    <property type="molecule type" value="Genomic_DNA"/>
</dbReference>
<protein>
    <recommendedName>
        <fullName evidence="12">Sulphur transport domain-containing protein</fullName>
    </recommendedName>
</protein>
<dbReference type="Proteomes" id="UP000031278">
    <property type="component" value="Unassembled WGS sequence"/>
</dbReference>
<evidence type="ECO:0000256" key="9">
    <source>
        <dbReference type="SAM" id="Phobius"/>
    </source>
</evidence>
<dbReference type="PANTHER" id="PTHR30574">
    <property type="entry name" value="INNER MEMBRANE PROTEIN YEDE"/>
    <property type="match status" value="1"/>
</dbReference>
<feature type="transmembrane region" description="Helical" evidence="9">
    <location>
        <begin position="73"/>
        <end position="92"/>
    </location>
</feature>
<feature type="transmembrane region" description="Helical" evidence="9">
    <location>
        <begin position="6"/>
        <end position="26"/>
    </location>
</feature>
<keyword evidence="6 9" id="KW-1133">Transmembrane helix</keyword>